<evidence type="ECO:0000256" key="6">
    <source>
        <dbReference type="HAMAP-Rule" id="MF_00094"/>
    </source>
</evidence>
<comment type="function">
    <text evidence="1 6">Peptide chain release factor 2 directs the termination of translation in response to the peptide chain termination codons UGA and UAA.</text>
</comment>
<evidence type="ECO:0000313" key="8">
    <source>
        <dbReference type="EMBL" id="MFD2671952.1"/>
    </source>
</evidence>
<keyword evidence="5 6" id="KW-0648">Protein biosynthesis</keyword>
<proteinExistence type="inferred from homology"/>
<gene>
    <name evidence="6 8" type="primary">prfB</name>
    <name evidence="8" type="ORF">ACFSUC_10085</name>
</gene>
<dbReference type="EMBL" id="JBHUMM010000023">
    <property type="protein sequence ID" value="MFD2671952.1"/>
    <property type="molecule type" value="Genomic_DNA"/>
</dbReference>
<feature type="domain" description="Prokaryotic-type class I peptide chain release factors" evidence="7">
    <location>
        <begin position="245"/>
        <end position="261"/>
    </location>
</feature>
<comment type="subcellular location">
    <subcellularLocation>
        <location evidence="6">Cytoplasm</location>
    </subcellularLocation>
</comment>
<comment type="similarity">
    <text evidence="2 6">Belongs to the prokaryotic/mitochondrial release factor family.</text>
</comment>
<name>A0ABW5RD11_9BACL</name>
<reference evidence="9" key="1">
    <citation type="journal article" date="2019" name="Int. J. Syst. Evol. Microbiol.">
        <title>The Global Catalogue of Microorganisms (GCM) 10K type strain sequencing project: providing services to taxonomists for standard genome sequencing and annotation.</title>
        <authorList>
            <consortium name="The Broad Institute Genomics Platform"/>
            <consortium name="The Broad Institute Genome Sequencing Center for Infectious Disease"/>
            <person name="Wu L."/>
            <person name="Ma J."/>
        </authorList>
    </citation>
    <scope>NUCLEOTIDE SEQUENCE [LARGE SCALE GENOMIC DNA]</scope>
    <source>
        <strain evidence="9">KCTC 33676</strain>
    </source>
</reference>
<comment type="caution">
    <text evidence="8">The sequence shown here is derived from an EMBL/GenBank/DDBJ whole genome shotgun (WGS) entry which is preliminary data.</text>
</comment>
<dbReference type="RefSeq" id="WP_379929422.1">
    <property type="nucleotide sequence ID" value="NZ_JBHUMM010000023.1"/>
</dbReference>
<dbReference type="InterPro" id="IPR000352">
    <property type="entry name" value="Pep_chain_release_fac_I"/>
</dbReference>
<protein>
    <recommendedName>
        <fullName evidence="3 6">Peptide chain release factor 2</fullName>
        <shortName evidence="6">RF-2</shortName>
    </recommendedName>
</protein>
<dbReference type="Pfam" id="PF00472">
    <property type="entry name" value="RF-1"/>
    <property type="match status" value="1"/>
</dbReference>
<dbReference type="NCBIfam" id="TIGR00020">
    <property type="entry name" value="prfB"/>
    <property type="match status" value="1"/>
</dbReference>
<dbReference type="InterPro" id="IPR045853">
    <property type="entry name" value="Pep_chain_release_fac_I_sf"/>
</dbReference>
<evidence type="ECO:0000256" key="5">
    <source>
        <dbReference type="ARBA" id="ARBA00022917"/>
    </source>
</evidence>
<dbReference type="Gene3D" id="3.30.160.20">
    <property type="match status" value="1"/>
</dbReference>
<keyword evidence="6" id="KW-0963">Cytoplasm</keyword>
<keyword evidence="4 6" id="KW-0488">Methylation</keyword>
<comment type="PTM">
    <text evidence="6">Methylated by PrmC. Methylation increases the termination efficiency of RF2.</text>
</comment>
<accession>A0ABW5RD11</accession>
<evidence type="ECO:0000256" key="4">
    <source>
        <dbReference type="ARBA" id="ARBA00022481"/>
    </source>
</evidence>
<sequence length="369" mass="42444">MFEAEVKQEMRELGDRLEQLRGSLDLDLKLEQIENFEIKMSDPDFWNDNESAQKVISEANAVKEVVQQFQQLFDSYEDLQMMMELAQEEQDTDAAQEVIDGVPALTERLEKYELQLLLSEPYDKTNAILELHPGAGGTESQDWAEMLLRMYRRWAEDKQFKVEVLNYLPGDEAGVKSVTLLIKGYNAYGYLKAEKGVHRLVRISPFDSSGRRHTSFVSCDVVPEIDDEIGDIEIRTEDLKIDTYRASGAGGQHINTTDSAVRITHLPTNVVVTCQSERSQIQNRERAMKMLRSKLYERKIEEQKQELAAIRGEQSDIAWGSQIRSYVFHPYSMVKDHRTQVETGNVDAVMDGDLDTFIDAYLRKMIIRE</sequence>
<dbReference type="Proteomes" id="UP001597497">
    <property type="component" value="Unassembled WGS sequence"/>
</dbReference>
<dbReference type="PROSITE" id="PS00745">
    <property type="entry name" value="RF_PROK_I"/>
    <property type="match status" value="1"/>
</dbReference>
<dbReference type="Pfam" id="PF03462">
    <property type="entry name" value="PCRF"/>
    <property type="match status" value="1"/>
</dbReference>
<dbReference type="Gene3D" id="3.30.70.1660">
    <property type="match status" value="1"/>
</dbReference>
<dbReference type="SUPFAM" id="SSF75620">
    <property type="entry name" value="Release factor"/>
    <property type="match status" value="1"/>
</dbReference>
<organism evidence="8 9">
    <name type="scientific">Marinicrinis sediminis</name>
    <dbReference type="NCBI Taxonomy" id="1652465"/>
    <lineage>
        <taxon>Bacteria</taxon>
        <taxon>Bacillati</taxon>
        <taxon>Bacillota</taxon>
        <taxon>Bacilli</taxon>
        <taxon>Bacillales</taxon>
        <taxon>Paenibacillaceae</taxon>
    </lineage>
</organism>
<evidence type="ECO:0000256" key="3">
    <source>
        <dbReference type="ARBA" id="ARBA00019192"/>
    </source>
</evidence>
<evidence type="ECO:0000256" key="1">
    <source>
        <dbReference type="ARBA" id="ARBA00002613"/>
    </source>
</evidence>
<evidence type="ECO:0000256" key="2">
    <source>
        <dbReference type="ARBA" id="ARBA00010835"/>
    </source>
</evidence>
<keyword evidence="9" id="KW-1185">Reference proteome</keyword>
<feature type="modified residue" description="N5-methylglutamine" evidence="6">
    <location>
        <position position="252"/>
    </location>
</feature>
<dbReference type="Gene3D" id="1.20.58.410">
    <property type="entry name" value="Release factor"/>
    <property type="match status" value="1"/>
</dbReference>
<dbReference type="PANTHER" id="PTHR43116:SF3">
    <property type="entry name" value="CLASS I PEPTIDE CHAIN RELEASE FACTOR"/>
    <property type="match status" value="1"/>
</dbReference>
<dbReference type="HAMAP" id="MF_00094">
    <property type="entry name" value="Rel_fac_2"/>
    <property type="match status" value="1"/>
</dbReference>
<dbReference type="SMART" id="SM00937">
    <property type="entry name" value="PCRF"/>
    <property type="match status" value="1"/>
</dbReference>
<evidence type="ECO:0000259" key="7">
    <source>
        <dbReference type="PROSITE" id="PS00745"/>
    </source>
</evidence>
<dbReference type="InterPro" id="IPR004374">
    <property type="entry name" value="PrfB"/>
</dbReference>
<dbReference type="PANTHER" id="PTHR43116">
    <property type="entry name" value="PEPTIDE CHAIN RELEASE FACTOR 2"/>
    <property type="match status" value="1"/>
</dbReference>
<evidence type="ECO:0000313" key="9">
    <source>
        <dbReference type="Proteomes" id="UP001597497"/>
    </source>
</evidence>
<dbReference type="InterPro" id="IPR005139">
    <property type="entry name" value="PCRF"/>
</dbReference>